<evidence type="ECO:0000256" key="1">
    <source>
        <dbReference type="SAM" id="MobiDB-lite"/>
    </source>
</evidence>
<proteinExistence type="predicted"/>
<dbReference type="EMBL" id="GL732592">
    <property type="protein sequence ID" value="EFX73165.1"/>
    <property type="molecule type" value="Genomic_DNA"/>
</dbReference>
<accession>E9H4M0</accession>
<sequence>MKKPTASLHALHYFWRRWATTTTTTSPPRRPSSSTKTWLSGDEPGGRRIDGVANQPKHSCSKGKQSLCLSFQLRQEVENDQKGTSWLLPPLLIKIQPEKSQSVVVPGAHIQWRGRQMGASKVGRQSDTDSL</sequence>
<reference evidence="2 3" key="1">
    <citation type="journal article" date="2011" name="Science">
        <title>The ecoresponsive genome of Daphnia pulex.</title>
        <authorList>
            <person name="Colbourne J.K."/>
            <person name="Pfrender M.E."/>
            <person name="Gilbert D."/>
            <person name="Thomas W.K."/>
            <person name="Tucker A."/>
            <person name="Oakley T.H."/>
            <person name="Tokishita S."/>
            <person name="Aerts A."/>
            <person name="Arnold G.J."/>
            <person name="Basu M.K."/>
            <person name="Bauer D.J."/>
            <person name="Caceres C.E."/>
            <person name="Carmel L."/>
            <person name="Casola C."/>
            <person name="Choi J.H."/>
            <person name="Detter J.C."/>
            <person name="Dong Q."/>
            <person name="Dusheyko S."/>
            <person name="Eads B.D."/>
            <person name="Frohlich T."/>
            <person name="Geiler-Samerotte K.A."/>
            <person name="Gerlach D."/>
            <person name="Hatcher P."/>
            <person name="Jogdeo S."/>
            <person name="Krijgsveld J."/>
            <person name="Kriventseva E.V."/>
            <person name="Kultz D."/>
            <person name="Laforsch C."/>
            <person name="Lindquist E."/>
            <person name="Lopez J."/>
            <person name="Manak J.R."/>
            <person name="Muller J."/>
            <person name="Pangilinan J."/>
            <person name="Patwardhan R.P."/>
            <person name="Pitluck S."/>
            <person name="Pritham E.J."/>
            <person name="Rechtsteiner A."/>
            <person name="Rho M."/>
            <person name="Rogozin I.B."/>
            <person name="Sakarya O."/>
            <person name="Salamov A."/>
            <person name="Schaack S."/>
            <person name="Shapiro H."/>
            <person name="Shiga Y."/>
            <person name="Skalitzky C."/>
            <person name="Smith Z."/>
            <person name="Souvorov A."/>
            <person name="Sung W."/>
            <person name="Tang Z."/>
            <person name="Tsuchiya D."/>
            <person name="Tu H."/>
            <person name="Vos H."/>
            <person name="Wang M."/>
            <person name="Wolf Y.I."/>
            <person name="Yamagata H."/>
            <person name="Yamada T."/>
            <person name="Ye Y."/>
            <person name="Shaw J.R."/>
            <person name="Andrews J."/>
            <person name="Crease T.J."/>
            <person name="Tang H."/>
            <person name="Lucas S.M."/>
            <person name="Robertson H.M."/>
            <person name="Bork P."/>
            <person name="Koonin E.V."/>
            <person name="Zdobnov E.M."/>
            <person name="Grigoriev I.V."/>
            <person name="Lynch M."/>
            <person name="Boore J.L."/>
        </authorList>
    </citation>
    <scope>NUCLEOTIDE SEQUENCE [LARGE SCALE GENOMIC DNA]</scope>
</reference>
<protein>
    <submittedName>
        <fullName evidence="2">Uncharacterized protein</fullName>
    </submittedName>
</protein>
<dbReference type="InParanoid" id="E9H4M0"/>
<keyword evidence="3" id="KW-1185">Reference proteome</keyword>
<gene>
    <name evidence="2" type="ORF">DAPPUDRAFT_109928</name>
</gene>
<dbReference type="KEGG" id="dpx:DAPPUDRAFT_109928"/>
<dbReference type="AlphaFoldDB" id="E9H4M0"/>
<feature type="compositionally biased region" description="Low complexity" evidence="1">
    <location>
        <begin position="22"/>
        <end position="38"/>
    </location>
</feature>
<evidence type="ECO:0000313" key="3">
    <source>
        <dbReference type="Proteomes" id="UP000000305"/>
    </source>
</evidence>
<evidence type="ECO:0000313" key="2">
    <source>
        <dbReference type="EMBL" id="EFX73165.1"/>
    </source>
</evidence>
<feature type="region of interest" description="Disordered" evidence="1">
    <location>
        <begin position="22"/>
        <end position="47"/>
    </location>
</feature>
<name>E9H4M0_DAPPU</name>
<dbReference type="HOGENOM" id="CLU_1929709_0_0_1"/>
<organism evidence="2 3">
    <name type="scientific">Daphnia pulex</name>
    <name type="common">Water flea</name>
    <dbReference type="NCBI Taxonomy" id="6669"/>
    <lineage>
        <taxon>Eukaryota</taxon>
        <taxon>Metazoa</taxon>
        <taxon>Ecdysozoa</taxon>
        <taxon>Arthropoda</taxon>
        <taxon>Crustacea</taxon>
        <taxon>Branchiopoda</taxon>
        <taxon>Diplostraca</taxon>
        <taxon>Cladocera</taxon>
        <taxon>Anomopoda</taxon>
        <taxon>Daphniidae</taxon>
        <taxon>Daphnia</taxon>
    </lineage>
</organism>
<dbReference type="Proteomes" id="UP000000305">
    <property type="component" value="Unassembled WGS sequence"/>
</dbReference>